<keyword evidence="2" id="KW-1185">Reference proteome</keyword>
<evidence type="ECO:0000313" key="1">
    <source>
        <dbReference type="EMBL" id="RCK55974.1"/>
    </source>
</evidence>
<comment type="caution">
    <text evidence="1">The sequence shown here is derived from an EMBL/GenBank/DDBJ whole genome shotgun (WGS) entry which is preliminary data.</text>
</comment>
<dbReference type="Pfam" id="PF25640">
    <property type="entry name" value="Crypto_dsRNA_S"/>
    <property type="match status" value="1"/>
</dbReference>
<name>A0A367XQS1_9ASCO</name>
<dbReference type="AlphaFoldDB" id="A0A367XQS1"/>
<dbReference type="EMBL" id="QLNQ01000029">
    <property type="protein sequence ID" value="RCK55974.1"/>
    <property type="molecule type" value="Genomic_DNA"/>
</dbReference>
<dbReference type="InterPro" id="IPR057874">
    <property type="entry name" value="Crypto_dsRNA_S"/>
</dbReference>
<evidence type="ECO:0000313" key="2">
    <source>
        <dbReference type="Proteomes" id="UP000253472"/>
    </source>
</evidence>
<reference evidence="1 2" key="1">
    <citation type="submission" date="2018-06" db="EMBL/GenBank/DDBJ databases">
        <title>Whole genome sequencing of Candida tropicalis (genome annotated by CSBL at Korea University).</title>
        <authorList>
            <person name="Ahn J."/>
        </authorList>
    </citation>
    <scope>NUCLEOTIDE SEQUENCE [LARGE SCALE GENOMIC DNA]</scope>
    <source>
        <strain evidence="1 2">ATCC 20962</strain>
    </source>
</reference>
<dbReference type="OrthoDB" id="4017756at2759"/>
<sequence length="161" mass="19162">MFRRDPFEGRVKSYQPNLSELHRSCYVLLHTINNNPFSTFKLTIDQASSYIINLFYVYAILNLSQFFNHASLLVKIPQGQKYYVPNFIRDTFRYMCRPIPDGNEIWIPKITIEKIVIDQELNKELLTFFCTFNIPVVPIIKEYVQVMPFQAWGYLQPVIRR</sequence>
<organism evidence="1 2">
    <name type="scientific">Candida viswanathii</name>
    <dbReference type="NCBI Taxonomy" id="5486"/>
    <lineage>
        <taxon>Eukaryota</taxon>
        <taxon>Fungi</taxon>
        <taxon>Dikarya</taxon>
        <taxon>Ascomycota</taxon>
        <taxon>Saccharomycotina</taxon>
        <taxon>Pichiomycetes</taxon>
        <taxon>Debaryomycetaceae</taxon>
        <taxon>Candida/Lodderomyces clade</taxon>
        <taxon>Candida</taxon>
    </lineage>
</organism>
<proteinExistence type="predicted"/>
<dbReference type="Proteomes" id="UP000253472">
    <property type="component" value="Unassembled WGS sequence"/>
</dbReference>
<protein>
    <submittedName>
        <fullName evidence="1">Uncharacterized protein</fullName>
    </submittedName>
</protein>
<accession>A0A367XQS1</accession>
<gene>
    <name evidence="1" type="ORF">Cantr_05373</name>
</gene>